<accession>A0A1I5EU89</accession>
<organism evidence="1 2">
    <name type="scientific">Amycolatopsis rubida</name>
    <dbReference type="NCBI Taxonomy" id="112413"/>
    <lineage>
        <taxon>Bacteria</taxon>
        <taxon>Bacillati</taxon>
        <taxon>Actinomycetota</taxon>
        <taxon>Actinomycetes</taxon>
        <taxon>Pseudonocardiales</taxon>
        <taxon>Pseudonocardiaceae</taxon>
        <taxon>Amycolatopsis</taxon>
    </lineage>
</organism>
<evidence type="ECO:0000313" key="1">
    <source>
        <dbReference type="EMBL" id="SFO15064.1"/>
    </source>
</evidence>
<reference evidence="2" key="1">
    <citation type="submission" date="2016-10" db="EMBL/GenBank/DDBJ databases">
        <authorList>
            <person name="Varghese N."/>
            <person name="Submissions S."/>
        </authorList>
    </citation>
    <scope>NUCLEOTIDE SEQUENCE [LARGE SCALE GENOMIC DNA]</scope>
    <source>
        <strain evidence="2">DSM 44637</strain>
    </source>
</reference>
<dbReference type="EMBL" id="FOWC01000001">
    <property type="protein sequence ID" value="SFO15064.1"/>
    <property type="molecule type" value="Genomic_DNA"/>
</dbReference>
<sequence length="59" mass="6099">MVVVPHEPAAGWEDSPCCSTRCGSARPEITPGGSVTHLGYSVLGTNFRSFSSVSVFAGV</sequence>
<evidence type="ECO:0000313" key="2">
    <source>
        <dbReference type="Proteomes" id="UP000199137"/>
    </source>
</evidence>
<dbReference type="Proteomes" id="UP000199137">
    <property type="component" value="Unassembled WGS sequence"/>
</dbReference>
<gene>
    <name evidence="1" type="ORF">SAMN05421854_101809</name>
</gene>
<protein>
    <submittedName>
        <fullName evidence="1">Uncharacterized protein</fullName>
    </submittedName>
</protein>
<proteinExistence type="predicted"/>
<dbReference type="AlphaFoldDB" id="A0A1I5EU89"/>
<dbReference type="STRING" id="112413.SAMN05421854_101809"/>
<name>A0A1I5EU89_9PSEU</name>